<dbReference type="AlphaFoldDB" id="A0A5M3X5K2"/>
<dbReference type="PANTHER" id="PTHR38590">
    <property type="entry name" value="BLL0828 PROTEIN"/>
    <property type="match status" value="1"/>
</dbReference>
<name>A0A5M3X5K2_9ACTN</name>
<evidence type="ECO:0000259" key="1">
    <source>
        <dbReference type="Pfam" id="PF04480"/>
    </source>
</evidence>
<proteinExistence type="predicted"/>
<organism evidence="2 3">
    <name type="scientific">Acrocarpospora macrocephala</name>
    <dbReference type="NCBI Taxonomy" id="150177"/>
    <lineage>
        <taxon>Bacteria</taxon>
        <taxon>Bacillati</taxon>
        <taxon>Actinomycetota</taxon>
        <taxon>Actinomycetes</taxon>
        <taxon>Streptosporangiales</taxon>
        <taxon>Streptosporangiaceae</taxon>
        <taxon>Acrocarpospora</taxon>
    </lineage>
</organism>
<dbReference type="PANTHER" id="PTHR38590:SF1">
    <property type="entry name" value="BLL0828 PROTEIN"/>
    <property type="match status" value="1"/>
</dbReference>
<feature type="domain" description="DUF559" evidence="1">
    <location>
        <begin position="299"/>
        <end position="362"/>
    </location>
</feature>
<protein>
    <recommendedName>
        <fullName evidence="1">DUF559 domain-containing protein</fullName>
    </recommendedName>
</protein>
<gene>
    <name evidence="2" type="ORF">Amac_070350</name>
</gene>
<sequence length="374" mass="40718">MPYNLRKVTFSEEWPEGAGVALSWGDLPVGRVLRLAGADSNIDANVMELLLDPLPETGPAVITYAAAEGDSVSELVESILRELEILAIGLFPAWLPEGERLSGPGGGGVAAARILAMRLASSTRHFGPFLADLAARAIQHRGPLVPGQRGPQGRSFPAESRAAGLARVIASTFGRESATMVIYVPEKLTSHGETLLVAGCEWLAHRSGMGIWLVGPELRRVETLYLEVPAAVRRLAEEMTAPPLTATVGVPAIAGRPHAGSAVEQAMEAALAECAWAHGRTWNQTYQSKDRLFVMIRTDLMWVPEKCVVELDGPEHETFAQMERDQIRDRHLERDGFTVLRFTNQQVMGDLRAVLRHIEEFLRGRRLGISEGAG</sequence>
<keyword evidence="3" id="KW-1185">Reference proteome</keyword>
<dbReference type="Proteomes" id="UP000331127">
    <property type="component" value="Unassembled WGS sequence"/>
</dbReference>
<dbReference type="SUPFAM" id="SSF52980">
    <property type="entry name" value="Restriction endonuclease-like"/>
    <property type="match status" value="1"/>
</dbReference>
<evidence type="ECO:0000313" key="2">
    <source>
        <dbReference type="EMBL" id="GES13438.1"/>
    </source>
</evidence>
<accession>A0A5M3X5K2</accession>
<dbReference type="InterPro" id="IPR047216">
    <property type="entry name" value="Endonuclease_DUF559_bact"/>
</dbReference>
<dbReference type="InterPro" id="IPR011335">
    <property type="entry name" value="Restrct_endonuc-II-like"/>
</dbReference>
<dbReference type="Pfam" id="PF04480">
    <property type="entry name" value="DUF559"/>
    <property type="match status" value="1"/>
</dbReference>
<dbReference type="InterPro" id="IPR007569">
    <property type="entry name" value="DUF559"/>
</dbReference>
<dbReference type="EMBL" id="BLAE01000046">
    <property type="protein sequence ID" value="GES13438.1"/>
    <property type="molecule type" value="Genomic_DNA"/>
</dbReference>
<reference evidence="2 3" key="1">
    <citation type="submission" date="2019-10" db="EMBL/GenBank/DDBJ databases">
        <title>Whole genome shotgun sequence of Acrocarpospora macrocephala NBRC 16266.</title>
        <authorList>
            <person name="Ichikawa N."/>
            <person name="Kimura A."/>
            <person name="Kitahashi Y."/>
            <person name="Komaki H."/>
            <person name="Oguchi A."/>
        </authorList>
    </citation>
    <scope>NUCLEOTIDE SEQUENCE [LARGE SCALE GENOMIC DNA]</scope>
    <source>
        <strain evidence="2 3">NBRC 16266</strain>
    </source>
</reference>
<comment type="caution">
    <text evidence="2">The sequence shown here is derived from an EMBL/GenBank/DDBJ whole genome shotgun (WGS) entry which is preliminary data.</text>
</comment>
<dbReference type="Gene3D" id="3.40.960.10">
    <property type="entry name" value="VSR Endonuclease"/>
    <property type="match status" value="1"/>
</dbReference>
<evidence type="ECO:0000313" key="3">
    <source>
        <dbReference type="Proteomes" id="UP000331127"/>
    </source>
</evidence>